<organism evidence="4 5">
    <name type="scientific">Mycetocola lacteus</name>
    <dbReference type="NCBI Taxonomy" id="76637"/>
    <lineage>
        <taxon>Bacteria</taxon>
        <taxon>Bacillati</taxon>
        <taxon>Actinomycetota</taxon>
        <taxon>Actinomycetes</taxon>
        <taxon>Micrococcales</taxon>
        <taxon>Microbacteriaceae</taxon>
        <taxon>Mycetocola</taxon>
    </lineage>
</organism>
<dbReference type="EMBL" id="RCUY01000015">
    <property type="protein sequence ID" value="RLP79197.1"/>
    <property type="molecule type" value="Genomic_DNA"/>
</dbReference>
<dbReference type="InterPro" id="IPR016181">
    <property type="entry name" value="Acyl_CoA_acyltransferase"/>
</dbReference>
<feature type="domain" description="N-acetyltransferase" evidence="3">
    <location>
        <begin position="4"/>
        <end position="170"/>
    </location>
</feature>
<evidence type="ECO:0000313" key="4">
    <source>
        <dbReference type="EMBL" id="RLP79197.1"/>
    </source>
</evidence>
<protein>
    <submittedName>
        <fullName evidence="4">GNAT family N-acetyltransferase</fullName>
    </submittedName>
</protein>
<keyword evidence="5" id="KW-1185">Reference proteome</keyword>
<dbReference type="Pfam" id="PF00583">
    <property type="entry name" value="Acetyltransf_1"/>
    <property type="match status" value="1"/>
</dbReference>
<evidence type="ECO:0000259" key="3">
    <source>
        <dbReference type="PROSITE" id="PS51186"/>
    </source>
</evidence>
<keyword evidence="1 4" id="KW-0808">Transferase</keyword>
<dbReference type="Proteomes" id="UP000269438">
    <property type="component" value="Unassembled WGS sequence"/>
</dbReference>
<dbReference type="InterPro" id="IPR000182">
    <property type="entry name" value="GNAT_dom"/>
</dbReference>
<dbReference type="GO" id="GO:0016747">
    <property type="term" value="F:acyltransferase activity, transferring groups other than amino-acyl groups"/>
    <property type="evidence" value="ECO:0007669"/>
    <property type="project" value="InterPro"/>
</dbReference>
<proteinExistence type="predicted"/>
<dbReference type="OrthoDB" id="119501at2"/>
<dbReference type="RefSeq" id="WP_121689375.1">
    <property type="nucleotide sequence ID" value="NZ_RCUY01000015.1"/>
</dbReference>
<name>A0A3L7AGB2_9MICO</name>
<dbReference type="Gene3D" id="3.40.630.30">
    <property type="match status" value="1"/>
</dbReference>
<accession>A0A3L7AGB2</accession>
<dbReference type="AlphaFoldDB" id="A0A3L7AGB2"/>
<dbReference type="CDD" id="cd04301">
    <property type="entry name" value="NAT_SF"/>
    <property type="match status" value="1"/>
</dbReference>
<evidence type="ECO:0000256" key="2">
    <source>
        <dbReference type="ARBA" id="ARBA00023315"/>
    </source>
</evidence>
<evidence type="ECO:0000313" key="5">
    <source>
        <dbReference type="Proteomes" id="UP000269438"/>
    </source>
</evidence>
<evidence type="ECO:0000256" key="1">
    <source>
        <dbReference type="ARBA" id="ARBA00022679"/>
    </source>
</evidence>
<dbReference type="InterPro" id="IPR050832">
    <property type="entry name" value="Bact_Acetyltransf"/>
</dbReference>
<reference evidence="4 5" key="1">
    <citation type="submission" date="2018-10" db="EMBL/GenBank/DDBJ databases">
        <authorList>
            <person name="Li J."/>
        </authorList>
    </citation>
    <scope>NUCLEOTIDE SEQUENCE [LARGE SCALE GENOMIC DNA]</scope>
    <source>
        <strain evidence="4 5">JCM 11654</strain>
    </source>
</reference>
<keyword evidence="2" id="KW-0012">Acyltransferase</keyword>
<comment type="caution">
    <text evidence="4">The sequence shown here is derived from an EMBL/GenBank/DDBJ whole genome shotgun (WGS) entry which is preliminary data.</text>
</comment>
<dbReference type="PROSITE" id="PS51186">
    <property type="entry name" value="GNAT"/>
    <property type="match status" value="1"/>
</dbReference>
<dbReference type="SUPFAM" id="SSF55729">
    <property type="entry name" value="Acyl-CoA N-acyltransferases (Nat)"/>
    <property type="match status" value="1"/>
</dbReference>
<gene>
    <name evidence="4" type="ORF">D9V34_15430</name>
</gene>
<sequence length="181" mass="19609">MNTPALRLATESDIPTIVPLIVRAYRGNESGWTSEGNMFEHDRIDEAEMLAELSIPDTDMILAHAEDGVLVGCGLIRKIAPNRAYFGLFAVNPDYQGGGVGKAVLARVEEHAATVFGVDAIEMTVLGPRPELVEFYGRRGYVPTGEIRELPAEVILSESGKLLDMSMKVLQKDLHSASVAA</sequence>
<dbReference type="PANTHER" id="PTHR43877">
    <property type="entry name" value="AMINOALKYLPHOSPHONATE N-ACETYLTRANSFERASE-RELATED-RELATED"/>
    <property type="match status" value="1"/>
</dbReference>
<dbReference type="PANTHER" id="PTHR43877:SF2">
    <property type="entry name" value="AMINOALKYLPHOSPHONATE N-ACETYLTRANSFERASE-RELATED"/>
    <property type="match status" value="1"/>
</dbReference>